<protein>
    <submittedName>
        <fullName evidence="5">ABC transporter substrate-binding protein</fullName>
    </submittedName>
</protein>
<gene>
    <name evidence="5" type="ORF">JMJ55_22105</name>
</gene>
<comment type="caution">
    <text evidence="5">The sequence shown here is derived from an EMBL/GenBank/DDBJ whole genome shotgun (WGS) entry which is preliminary data.</text>
</comment>
<keyword evidence="2" id="KW-0732">Signal</keyword>
<dbReference type="Pfam" id="PF13458">
    <property type="entry name" value="Peripla_BP_6"/>
    <property type="match status" value="1"/>
</dbReference>
<evidence type="ECO:0000256" key="3">
    <source>
        <dbReference type="ARBA" id="ARBA00022970"/>
    </source>
</evidence>
<dbReference type="PANTHER" id="PTHR30483">
    <property type="entry name" value="LEUCINE-SPECIFIC-BINDING PROTEIN"/>
    <property type="match status" value="1"/>
</dbReference>
<sequence>MTLHRRDLLLAGAGLAVSGRARAQAAPLRLGVLTDMSGPYRDLTGPGSFAGARQAAEEFSAATGIAVEVIVGDHQNKPDVGANIARQWFDREGVEAVIDLPNSAVALAVSGIAREKNKVVLGSGVGSTVFTGAQCSPNSIQYTYDTYMLAKGTGDALVKQGADSWYFITADYAFGHALQADTTRFVEAAGGKVLGSARYPFPATTDFSSFLLGAQSARPKVIGLANAGADLVNCIKQAREFGLMRGGVKLACLLMTVVDTISLGLPEAQGLLMTESFYWDLNDRTRAFAERVKSKRQGGVVHASCAGCYGATLHYLKAVKDLGLERARASGLEVVERMKAMPTDDDCFGPGRIREDGRKLTPGYLFQVKSPAESRGPFDVHKLVATTPAEEAARPLAEGGCPFVRS</sequence>
<dbReference type="EMBL" id="JAEUXJ010000011">
    <property type="protein sequence ID" value="MBL6458033.1"/>
    <property type="molecule type" value="Genomic_DNA"/>
</dbReference>
<name>A0ABS1VCB7_9PROT</name>
<dbReference type="RefSeq" id="WP_202827772.1">
    <property type="nucleotide sequence ID" value="NZ_JAEUXJ010000011.1"/>
</dbReference>
<keyword evidence="6" id="KW-1185">Reference proteome</keyword>
<dbReference type="SUPFAM" id="SSF53822">
    <property type="entry name" value="Periplasmic binding protein-like I"/>
    <property type="match status" value="1"/>
</dbReference>
<dbReference type="Proteomes" id="UP000606490">
    <property type="component" value="Unassembled WGS sequence"/>
</dbReference>
<dbReference type="Gene3D" id="3.40.50.2300">
    <property type="match status" value="2"/>
</dbReference>
<evidence type="ECO:0000256" key="1">
    <source>
        <dbReference type="ARBA" id="ARBA00010062"/>
    </source>
</evidence>
<dbReference type="PANTHER" id="PTHR30483:SF6">
    <property type="entry name" value="PERIPLASMIC BINDING PROTEIN OF ABC TRANSPORTER FOR NATURAL AMINO ACIDS"/>
    <property type="match status" value="1"/>
</dbReference>
<evidence type="ECO:0000313" key="5">
    <source>
        <dbReference type="EMBL" id="MBL6458033.1"/>
    </source>
</evidence>
<organism evidence="5 6">
    <name type="scientific">Belnapia mucosa</name>
    <dbReference type="NCBI Taxonomy" id="2804532"/>
    <lineage>
        <taxon>Bacteria</taxon>
        <taxon>Pseudomonadati</taxon>
        <taxon>Pseudomonadota</taxon>
        <taxon>Alphaproteobacteria</taxon>
        <taxon>Acetobacterales</taxon>
        <taxon>Roseomonadaceae</taxon>
        <taxon>Belnapia</taxon>
    </lineage>
</organism>
<dbReference type="InterPro" id="IPR028081">
    <property type="entry name" value="Leu-bd"/>
</dbReference>
<dbReference type="InterPro" id="IPR051010">
    <property type="entry name" value="BCAA_transport"/>
</dbReference>
<evidence type="ECO:0000313" key="6">
    <source>
        <dbReference type="Proteomes" id="UP000606490"/>
    </source>
</evidence>
<comment type="similarity">
    <text evidence="1">Belongs to the leucine-binding protein family.</text>
</comment>
<feature type="domain" description="Leucine-binding protein" evidence="4">
    <location>
        <begin position="27"/>
        <end position="369"/>
    </location>
</feature>
<keyword evidence="3" id="KW-0029">Amino-acid transport</keyword>
<dbReference type="InterPro" id="IPR006311">
    <property type="entry name" value="TAT_signal"/>
</dbReference>
<evidence type="ECO:0000256" key="2">
    <source>
        <dbReference type="ARBA" id="ARBA00022729"/>
    </source>
</evidence>
<accession>A0ABS1VCB7</accession>
<dbReference type="PROSITE" id="PS51318">
    <property type="entry name" value="TAT"/>
    <property type="match status" value="1"/>
</dbReference>
<dbReference type="InterPro" id="IPR028082">
    <property type="entry name" value="Peripla_BP_I"/>
</dbReference>
<evidence type="ECO:0000259" key="4">
    <source>
        <dbReference type="Pfam" id="PF13458"/>
    </source>
</evidence>
<proteinExistence type="inferred from homology"/>
<dbReference type="CDD" id="cd06327">
    <property type="entry name" value="PBP1_SBP-like"/>
    <property type="match status" value="1"/>
</dbReference>
<keyword evidence="3" id="KW-0813">Transport</keyword>
<reference evidence="5 6" key="1">
    <citation type="submission" date="2021-01" db="EMBL/GenBank/DDBJ databases">
        <title>Belnapia mucosa sp. nov. and Belnapia arida sp. nov., isolated from the Tabernas Desert (Almeria, Spain).</title>
        <authorList>
            <person name="Molina-Menor E."/>
            <person name="Vidal-Verdu A."/>
            <person name="Calonge A."/>
            <person name="Satari L."/>
            <person name="Pereto Magraner J."/>
            <person name="Porcar Miralles M."/>
        </authorList>
    </citation>
    <scope>NUCLEOTIDE SEQUENCE [LARGE SCALE GENOMIC DNA]</scope>
    <source>
        <strain evidence="5 6">T6</strain>
    </source>
</reference>